<evidence type="ECO:0000313" key="2">
    <source>
        <dbReference type="EMBL" id="TDT15820.1"/>
    </source>
</evidence>
<dbReference type="RefSeq" id="WP_133868242.1">
    <property type="nucleotide sequence ID" value="NZ_JAVJPS010000034.1"/>
</dbReference>
<evidence type="ECO:0000256" key="1">
    <source>
        <dbReference type="SAM" id="Phobius"/>
    </source>
</evidence>
<evidence type="ECO:0000313" key="3">
    <source>
        <dbReference type="Proteomes" id="UP000294558"/>
    </source>
</evidence>
<dbReference type="OrthoDB" id="9769590at2"/>
<organism evidence="2 3">
    <name type="scientific">Ilumatobacter fluminis</name>
    <dbReference type="NCBI Taxonomy" id="467091"/>
    <lineage>
        <taxon>Bacteria</taxon>
        <taxon>Bacillati</taxon>
        <taxon>Actinomycetota</taxon>
        <taxon>Acidimicrobiia</taxon>
        <taxon>Acidimicrobiales</taxon>
        <taxon>Ilumatobacteraceae</taxon>
        <taxon>Ilumatobacter</taxon>
    </lineage>
</organism>
<dbReference type="PANTHER" id="PTHR38442">
    <property type="entry name" value="INNER MEMBRANE PROTEIN-RELATED"/>
    <property type="match status" value="1"/>
</dbReference>
<keyword evidence="1" id="KW-0812">Transmembrane</keyword>
<name>A0A4R7HYG4_9ACTN</name>
<dbReference type="EMBL" id="SOAU01000001">
    <property type="protein sequence ID" value="TDT15820.1"/>
    <property type="molecule type" value="Genomic_DNA"/>
</dbReference>
<dbReference type="Proteomes" id="UP000294558">
    <property type="component" value="Unassembled WGS sequence"/>
</dbReference>
<feature type="transmembrane region" description="Helical" evidence="1">
    <location>
        <begin position="398"/>
        <end position="418"/>
    </location>
</feature>
<keyword evidence="1" id="KW-0472">Membrane</keyword>
<feature type="transmembrane region" description="Helical" evidence="1">
    <location>
        <begin position="56"/>
        <end position="76"/>
    </location>
</feature>
<sequence>MSTTMIPTGESLLDEARARDLRRMKLVALSLLVAAAIVFVWASLDGRDGWVGYVKAFAEAAMVGALADWFAVTALFRHPLRLPIPHTAIIPRRKDQIGRSLGTFVEENFLTAEVLGERLEQAQIGRRTGEWLARPENAAKASEALGDALKGTLEVLDDREVQHGLEGVVRRRIADTPVSPVVGKAIDLTVDGGHHQRLLDAVLVGLGGFLDDNRATFRRRLDEESPWWVPEPIDDRVFEKIYTAVGSFLHDVGADSDHEVRHSIEDRVVAFAERLKHDPELLAKGEELKAELLDHPEFRAWIESLWLGAKRSLIEAANDPTSELRIRATASLQQLGQRLEADPELQHKVDDWVQRALGYLVEHYRSEVSDLIASTVERWDGESTARRMELQVGRDLQFIRINGTIVGGLAGLVIHAAAELL</sequence>
<keyword evidence="3" id="KW-1185">Reference proteome</keyword>
<reference evidence="2 3" key="1">
    <citation type="submission" date="2019-03" db="EMBL/GenBank/DDBJ databases">
        <title>Sequencing the genomes of 1000 actinobacteria strains.</title>
        <authorList>
            <person name="Klenk H.-P."/>
        </authorList>
    </citation>
    <scope>NUCLEOTIDE SEQUENCE [LARGE SCALE GENOMIC DNA]</scope>
    <source>
        <strain evidence="2 3">DSM 18936</strain>
    </source>
</reference>
<dbReference type="Pfam" id="PF04286">
    <property type="entry name" value="DUF445"/>
    <property type="match status" value="1"/>
</dbReference>
<dbReference type="AlphaFoldDB" id="A0A4R7HYG4"/>
<protein>
    <submittedName>
        <fullName evidence="2">Uncharacterized membrane-anchored protein YjiN (DUF445 family)</fullName>
    </submittedName>
</protein>
<gene>
    <name evidence="2" type="ORF">BDK89_1398</name>
</gene>
<feature type="transmembrane region" description="Helical" evidence="1">
    <location>
        <begin position="26"/>
        <end position="44"/>
    </location>
</feature>
<comment type="caution">
    <text evidence="2">The sequence shown here is derived from an EMBL/GenBank/DDBJ whole genome shotgun (WGS) entry which is preliminary data.</text>
</comment>
<accession>A0A4R7HYG4</accession>
<dbReference type="GO" id="GO:0005886">
    <property type="term" value="C:plasma membrane"/>
    <property type="evidence" value="ECO:0007669"/>
    <property type="project" value="TreeGrafter"/>
</dbReference>
<dbReference type="InterPro" id="IPR007383">
    <property type="entry name" value="DUF445"/>
</dbReference>
<keyword evidence="1" id="KW-1133">Transmembrane helix</keyword>
<dbReference type="PANTHER" id="PTHR38442:SF1">
    <property type="entry name" value="INNER MEMBRANE PROTEIN"/>
    <property type="match status" value="1"/>
</dbReference>
<proteinExistence type="predicted"/>